<dbReference type="InterPro" id="IPR000412">
    <property type="entry name" value="ABC_2_transport"/>
</dbReference>
<evidence type="ECO:0000256" key="8">
    <source>
        <dbReference type="ARBA" id="ARBA00023136"/>
    </source>
</evidence>
<keyword evidence="12" id="KW-1185">Reference proteome</keyword>
<feature type="transmembrane region" description="Helical" evidence="9">
    <location>
        <begin position="162"/>
        <end position="184"/>
    </location>
</feature>
<feature type="transmembrane region" description="Helical" evidence="9">
    <location>
        <begin position="52"/>
        <end position="73"/>
    </location>
</feature>
<comment type="caution">
    <text evidence="11">The sequence shown here is derived from an EMBL/GenBank/DDBJ whole genome shotgun (WGS) entry which is preliminary data.</text>
</comment>
<dbReference type="AlphaFoldDB" id="A0A0C1CW04"/>
<dbReference type="PANTHER" id="PTHR30413:SF8">
    <property type="entry name" value="TRANSPORT PERMEASE PROTEIN"/>
    <property type="match status" value="1"/>
</dbReference>
<gene>
    <name evidence="11" type="ORF">OA86_10925</name>
</gene>
<evidence type="ECO:0000256" key="3">
    <source>
        <dbReference type="ARBA" id="ARBA00022448"/>
    </source>
</evidence>
<keyword evidence="6 9" id="KW-0812">Transmembrane</keyword>
<keyword evidence="4 9" id="KW-1003">Cell membrane</keyword>
<evidence type="ECO:0000313" key="12">
    <source>
        <dbReference type="Proteomes" id="UP000031473"/>
    </source>
</evidence>
<keyword evidence="3 9" id="KW-0813">Transport</keyword>
<dbReference type="GO" id="GO:0043190">
    <property type="term" value="C:ATP-binding cassette (ABC) transporter complex"/>
    <property type="evidence" value="ECO:0007669"/>
    <property type="project" value="InterPro"/>
</dbReference>
<keyword evidence="5" id="KW-0997">Cell inner membrane</keyword>
<keyword evidence="7 9" id="KW-1133">Transmembrane helix</keyword>
<dbReference type="EMBL" id="JSYL01000007">
    <property type="protein sequence ID" value="KIA88531.1"/>
    <property type="molecule type" value="Genomic_DNA"/>
</dbReference>
<evidence type="ECO:0000256" key="2">
    <source>
        <dbReference type="ARBA" id="ARBA00007783"/>
    </source>
</evidence>
<feature type="transmembrane region" description="Helical" evidence="9">
    <location>
        <begin position="196"/>
        <end position="216"/>
    </location>
</feature>
<dbReference type="PROSITE" id="PS51012">
    <property type="entry name" value="ABC_TM2"/>
    <property type="match status" value="1"/>
</dbReference>
<comment type="subcellular location">
    <subcellularLocation>
        <location evidence="1">Cell inner membrane</location>
        <topology evidence="1">Multi-pass membrane protein</topology>
    </subcellularLocation>
    <subcellularLocation>
        <location evidence="9">Cell membrane</location>
        <topology evidence="9">Multi-pass membrane protein</topology>
    </subcellularLocation>
</comment>
<evidence type="ECO:0000256" key="7">
    <source>
        <dbReference type="ARBA" id="ARBA00022989"/>
    </source>
</evidence>
<evidence type="ECO:0000313" key="11">
    <source>
        <dbReference type="EMBL" id="KIA88531.1"/>
    </source>
</evidence>
<evidence type="ECO:0000256" key="4">
    <source>
        <dbReference type="ARBA" id="ARBA00022475"/>
    </source>
</evidence>
<dbReference type="OrthoDB" id="9786910at2"/>
<dbReference type="Pfam" id="PF01061">
    <property type="entry name" value="ABC2_membrane"/>
    <property type="match status" value="1"/>
</dbReference>
<sequence length="282" mass="32286">MSKENHPTYFINSKQSVFSLNLKEVWDYRDLLLMLVKKDFITFYKQTVLGPLWFIVQPLMTTVIYMILFGSIAKLSTDGVPQVLFYLSGITVWNYFSESLTKTSSVFTANAGMFGKVYFPRLIMPLSIVASSLMKFAVQFAIFVIILLYYVIFTNTVHPNWWILFTPVLILLMAMFALGMGMIFSSLTTKYKDLTFLLTFGIQLFMYITPVVYPASALPDKLRFLVFLNPLSSIFECFRYAFLGSGSFDLMNILWSSIVITVLLIAGTVIFNKVEKSFMDTV</sequence>
<accession>A0A0C1CW04</accession>
<dbReference type="InterPro" id="IPR047817">
    <property type="entry name" value="ABC2_TM_bact-type"/>
</dbReference>
<feature type="transmembrane region" description="Helical" evidence="9">
    <location>
        <begin position="253"/>
        <end position="271"/>
    </location>
</feature>
<dbReference type="PANTHER" id="PTHR30413">
    <property type="entry name" value="INNER MEMBRANE TRANSPORT PERMEASE"/>
    <property type="match status" value="1"/>
</dbReference>
<organism evidence="11 12">
    <name type="scientific">Kaistella jeonii</name>
    <dbReference type="NCBI Taxonomy" id="266749"/>
    <lineage>
        <taxon>Bacteria</taxon>
        <taxon>Pseudomonadati</taxon>
        <taxon>Bacteroidota</taxon>
        <taxon>Flavobacteriia</taxon>
        <taxon>Flavobacteriales</taxon>
        <taxon>Weeksellaceae</taxon>
        <taxon>Chryseobacterium group</taxon>
        <taxon>Kaistella</taxon>
    </lineage>
</organism>
<evidence type="ECO:0000256" key="6">
    <source>
        <dbReference type="ARBA" id="ARBA00022692"/>
    </source>
</evidence>
<evidence type="ECO:0000256" key="5">
    <source>
        <dbReference type="ARBA" id="ARBA00022519"/>
    </source>
</evidence>
<keyword evidence="8 9" id="KW-0472">Membrane</keyword>
<proteinExistence type="inferred from homology"/>
<dbReference type="GO" id="GO:0015920">
    <property type="term" value="P:lipopolysaccharide transport"/>
    <property type="evidence" value="ECO:0007669"/>
    <property type="project" value="TreeGrafter"/>
</dbReference>
<dbReference type="PRINTS" id="PR00164">
    <property type="entry name" value="ABC2TRNSPORT"/>
</dbReference>
<evidence type="ECO:0000256" key="1">
    <source>
        <dbReference type="ARBA" id="ARBA00004429"/>
    </source>
</evidence>
<dbReference type="RefSeq" id="WP_039352926.1">
    <property type="nucleotide sequence ID" value="NZ_FOLA01000009.1"/>
</dbReference>
<protein>
    <recommendedName>
        <fullName evidence="9">Transport permease protein</fullName>
    </recommendedName>
</protein>
<feature type="domain" description="ABC transmembrane type-2" evidence="10">
    <location>
        <begin position="49"/>
        <end position="274"/>
    </location>
</feature>
<evidence type="ECO:0000256" key="9">
    <source>
        <dbReference type="RuleBase" id="RU361157"/>
    </source>
</evidence>
<comment type="similarity">
    <text evidence="2 9">Belongs to the ABC-2 integral membrane protein family.</text>
</comment>
<evidence type="ECO:0000259" key="10">
    <source>
        <dbReference type="PROSITE" id="PS51012"/>
    </source>
</evidence>
<reference evidence="11 12" key="1">
    <citation type="submission" date="2014-10" db="EMBL/GenBank/DDBJ databases">
        <title>Kaistella jeonii genome.</title>
        <authorList>
            <person name="Clayton J.T."/>
            <person name="Newman J.D."/>
        </authorList>
    </citation>
    <scope>NUCLEOTIDE SEQUENCE [LARGE SCALE GENOMIC DNA]</scope>
    <source>
        <strain evidence="11 12">DSM 17048</strain>
    </source>
</reference>
<dbReference type="STRING" id="266749.SAMN05421876_10936"/>
<dbReference type="Proteomes" id="UP000031473">
    <property type="component" value="Unassembled WGS sequence"/>
</dbReference>
<feature type="transmembrane region" description="Helical" evidence="9">
    <location>
        <begin position="79"/>
        <end position="96"/>
    </location>
</feature>
<feature type="transmembrane region" description="Helical" evidence="9">
    <location>
        <begin position="122"/>
        <end position="150"/>
    </location>
</feature>
<name>A0A0C1CW04_9FLAO</name>
<dbReference type="GO" id="GO:0140359">
    <property type="term" value="F:ABC-type transporter activity"/>
    <property type="evidence" value="ECO:0007669"/>
    <property type="project" value="InterPro"/>
</dbReference>
<dbReference type="InterPro" id="IPR013525">
    <property type="entry name" value="ABC2_TM"/>
</dbReference>